<proteinExistence type="predicted"/>
<evidence type="ECO:0000313" key="2">
    <source>
        <dbReference type="EMBL" id="ALE09790.1"/>
    </source>
</evidence>
<dbReference type="AlphaFoldDB" id="A0A0M5KWI0"/>
<dbReference type="PATRIC" id="fig|1682.24.peg.1736"/>
<feature type="compositionally biased region" description="Basic residues" evidence="1">
    <location>
        <begin position="1"/>
        <end position="19"/>
    </location>
</feature>
<evidence type="ECO:0000313" key="3">
    <source>
        <dbReference type="Proteomes" id="UP000067206"/>
    </source>
</evidence>
<accession>A0A0M5KWI0</accession>
<name>A0A0M5KWI0_BIFLI</name>
<sequence>MKPPYHHSRGTRRSIKITTRKTQTPTKEKTRASTRPV</sequence>
<organism evidence="2 3">
    <name type="scientific">Bifidobacterium longum subsp. infantis</name>
    <dbReference type="NCBI Taxonomy" id="1682"/>
    <lineage>
        <taxon>Bacteria</taxon>
        <taxon>Bacillati</taxon>
        <taxon>Actinomycetota</taxon>
        <taxon>Actinomycetes</taxon>
        <taxon>Bifidobacteriales</taxon>
        <taxon>Bifidobacteriaceae</taxon>
        <taxon>Bifidobacterium</taxon>
    </lineage>
</organism>
<dbReference type="Proteomes" id="UP000067206">
    <property type="component" value="Chromosome"/>
</dbReference>
<protein>
    <submittedName>
        <fullName evidence="2">Uncharacterized protein</fullName>
    </submittedName>
</protein>
<evidence type="ECO:0000256" key="1">
    <source>
        <dbReference type="SAM" id="MobiDB-lite"/>
    </source>
</evidence>
<gene>
    <name evidence="2" type="ORF">RY67_1778</name>
</gene>
<feature type="region of interest" description="Disordered" evidence="1">
    <location>
        <begin position="1"/>
        <end position="37"/>
    </location>
</feature>
<dbReference type="EMBL" id="CP010411">
    <property type="protein sequence ID" value="ALE09790.1"/>
    <property type="molecule type" value="Genomic_DNA"/>
</dbReference>
<reference evidence="2 3" key="1">
    <citation type="submission" date="2014-12" db="EMBL/GenBank/DDBJ databases">
        <title>Complete genome sequence of Bifidobacterium longum subsp. infantis BT1.</title>
        <authorList>
            <person name="Kim J.F."/>
            <person name="Kwak M.-J."/>
        </authorList>
    </citation>
    <scope>NUCLEOTIDE SEQUENCE [LARGE SCALE GENOMIC DNA]</scope>
    <source>
        <strain evidence="2 3">BT1</strain>
    </source>
</reference>